<dbReference type="InterPro" id="IPR015500">
    <property type="entry name" value="Peptidase_S8_subtilisin-rel"/>
</dbReference>
<keyword evidence="3" id="KW-0479">Metal-binding</keyword>
<dbReference type="Pfam" id="PF00082">
    <property type="entry name" value="Peptidase_S8"/>
    <property type="match status" value="1"/>
</dbReference>
<evidence type="ECO:0000256" key="4">
    <source>
        <dbReference type="ARBA" id="ARBA00022771"/>
    </source>
</evidence>
<comment type="similarity">
    <text evidence="1 8 9">Belongs to the peptidase S8 family.</text>
</comment>
<keyword evidence="5 8" id="KW-0378">Hydrolase</keyword>
<evidence type="ECO:0000259" key="11">
    <source>
        <dbReference type="PROSITE" id="PS51292"/>
    </source>
</evidence>
<dbReference type="eggNOG" id="KOG1153">
    <property type="taxonomic scope" value="Eukaryota"/>
</dbReference>
<sequence>MEITVVEASGAREKVAVGQQATLGELRRRILSLSLRSCTLARSAPAKTLHICFDGGVLGPDRDATSLVALGVTGAPVVVVILASAAAASGQAPPQGPALGSSSSPSSLGQPTRSAEEGGGEPPPPPPTAAAPAASLDPPEDALCRICFGGEGENGLGRLIAPCLCSGSMKYVHVPCLNDWRTASANASSLYECEQCRYKYNIARTELVRAVAVSLLLLSALLYRLVEFEPSNPWSWGPRWAATARRCNLLRGRWVRGYCGGSRCDRVVAGTLPVACVGLYPLRWYARPGLAKTGRVVQMAPDRLCRANAELQALHSGAPCDLGADGTLITFAASAAHNMDAMVTKLTTMSAKNTIDHVLPGAHCIGAHLDEYTLQTLHTDPDVESMEPNCIVSIPPEESESTAGTSAVTTQWGIDRIDQRAPLLDSQYDNRGRDGSGTVIYILDSGLRASHSQFNGRARGGFSAGCSGIFCGLGWVFNGDVTDADIAQGCTSTHGTHVGGSAAATDFGVASGAEIVTVQVLTCTDGTGSTAGVLEGMEWAISDAARHGRPSVISMSLSGGGQSFAYDRVVRQAQAVGIVTVVAAGNNNGQDACQRSPAFVPAAVTVAATERPSSFNPTDRRAFFSNVGPCVDIWAPGSNIVSASVLSDTALTTLSGTSMATPHVSGVAAQLLSHLRLTRGLDISASRLASLLTCLATPAVQFPPAQTTRTSSSFRFVGTGYCFTSFRGGHLGESSAGGGSSAAQVAAACGQECDADPQCVFVSGCNSRCIRFSAAAGDCSRRIFGGADMCFTGLKSSGTAGGCGDERAAVGADSGVGERADGGVAAGVVAVDWAEELLGACSGAGGRWLEPTGPRPLRRGKSESQAVCERKAGMKIASI</sequence>
<keyword evidence="4" id="KW-0863">Zinc-finger</keyword>
<dbReference type="InterPro" id="IPR022398">
    <property type="entry name" value="Peptidase_S8_His-AS"/>
</dbReference>
<dbReference type="GO" id="GO:0005615">
    <property type="term" value="C:extracellular space"/>
    <property type="evidence" value="ECO:0007669"/>
    <property type="project" value="TreeGrafter"/>
</dbReference>
<dbReference type="CDD" id="cd04077">
    <property type="entry name" value="Peptidases_S8_PCSK9_ProteinaseK_like"/>
    <property type="match status" value="1"/>
</dbReference>
<dbReference type="STRING" id="2903.R1BVZ5"/>
<reference evidence="12" key="2">
    <citation type="submission" date="2024-10" db="UniProtKB">
        <authorList>
            <consortium name="EnsemblProtists"/>
        </authorList>
    </citation>
    <scope>IDENTIFICATION</scope>
</reference>
<evidence type="ECO:0000313" key="13">
    <source>
        <dbReference type="Proteomes" id="UP000013827"/>
    </source>
</evidence>
<dbReference type="AlphaFoldDB" id="A0A0D3ISW8"/>
<dbReference type="KEGG" id="ehx:EMIHUDRAFT_451789"/>
<dbReference type="Pfam" id="PF12906">
    <property type="entry name" value="RINGv"/>
    <property type="match status" value="1"/>
</dbReference>
<evidence type="ECO:0000256" key="9">
    <source>
        <dbReference type="RuleBase" id="RU003355"/>
    </source>
</evidence>
<organism evidence="12 13">
    <name type="scientific">Emiliania huxleyi (strain CCMP1516)</name>
    <dbReference type="NCBI Taxonomy" id="280463"/>
    <lineage>
        <taxon>Eukaryota</taxon>
        <taxon>Haptista</taxon>
        <taxon>Haptophyta</taxon>
        <taxon>Prymnesiophyceae</taxon>
        <taxon>Isochrysidales</taxon>
        <taxon>Noelaerhabdaceae</taxon>
        <taxon>Emiliania</taxon>
    </lineage>
</organism>
<dbReference type="PANTHER" id="PTHR43806:SF11">
    <property type="entry name" value="CEREVISIN-RELATED"/>
    <property type="match status" value="1"/>
</dbReference>
<dbReference type="PROSITE" id="PS51892">
    <property type="entry name" value="SUBTILASE"/>
    <property type="match status" value="1"/>
</dbReference>
<dbReference type="GO" id="GO:0004252">
    <property type="term" value="F:serine-type endopeptidase activity"/>
    <property type="evidence" value="ECO:0007669"/>
    <property type="project" value="UniProtKB-UniRule"/>
</dbReference>
<dbReference type="InterPro" id="IPR013083">
    <property type="entry name" value="Znf_RING/FYVE/PHD"/>
</dbReference>
<dbReference type="SUPFAM" id="SSF57850">
    <property type="entry name" value="RING/U-box"/>
    <property type="match status" value="1"/>
</dbReference>
<dbReference type="Gene3D" id="3.30.40.10">
    <property type="entry name" value="Zinc/RING finger domain, C3HC4 (zinc finger)"/>
    <property type="match status" value="1"/>
</dbReference>
<accession>A0A0D3ISW8</accession>
<dbReference type="SUPFAM" id="SSF52743">
    <property type="entry name" value="Subtilisin-like"/>
    <property type="match status" value="1"/>
</dbReference>
<dbReference type="InterPro" id="IPR034193">
    <property type="entry name" value="PCSK9_ProteinaseK-like"/>
</dbReference>
<feature type="region of interest" description="Disordered" evidence="10">
    <location>
        <begin position="92"/>
        <end position="136"/>
    </location>
</feature>
<dbReference type="GeneID" id="17260463"/>
<dbReference type="InterPro" id="IPR023828">
    <property type="entry name" value="Peptidase_S8_Ser-AS"/>
</dbReference>
<dbReference type="SMART" id="SM00744">
    <property type="entry name" value="RINGv"/>
    <property type="match status" value="1"/>
</dbReference>
<feature type="active site" description="Charge relay system" evidence="8">
    <location>
        <position position="658"/>
    </location>
</feature>
<evidence type="ECO:0000256" key="2">
    <source>
        <dbReference type="ARBA" id="ARBA00022670"/>
    </source>
</evidence>
<feature type="compositionally biased region" description="Low complexity" evidence="10">
    <location>
        <begin position="92"/>
        <end position="111"/>
    </location>
</feature>
<dbReference type="GO" id="GO:0008270">
    <property type="term" value="F:zinc ion binding"/>
    <property type="evidence" value="ECO:0007669"/>
    <property type="project" value="UniProtKB-KW"/>
</dbReference>
<dbReference type="PROSITE" id="PS00136">
    <property type="entry name" value="SUBTILASE_ASP"/>
    <property type="match status" value="1"/>
</dbReference>
<proteinExistence type="inferred from homology"/>
<dbReference type="PROSITE" id="PS51292">
    <property type="entry name" value="ZF_RING_CH"/>
    <property type="match status" value="1"/>
</dbReference>
<protein>
    <recommendedName>
        <fullName evidence="11">RING-CH-type domain-containing protein</fullName>
    </recommendedName>
</protein>
<dbReference type="PaxDb" id="2903-EOD14353"/>
<dbReference type="Gene3D" id="3.40.50.200">
    <property type="entry name" value="Peptidase S8/S53 domain"/>
    <property type="match status" value="1"/>
</dbReference>
<evidence type="ECO:0000256" key="6">
    <source>
        <dbReference type="ARBA" id="ARBA00022825"/>
    </source>
</evidence>
<evidence type="ECO:0000256" key="10">
    <source>
        <dbReference type="SAM" id="MobiDB-lite"/>
    </source>
</evidence>
<evidence type="ECO:0000256" key="5">
    <source>
        <dbReference type="ARBA" id="ARBA00022801"/>
    </source>
</evidence>
<dbReference type="PROSITE" id="PS00137">
    <property type="entry name" value="SUBTILASE_HIS"/>
    <property type="match status" value="1"/>
</dbReference>
<keyword evidence="13" id="KW-1185">Reference proteome</keyword>
<feature type="active site" description="Charge relay system" evidence="8">
    <location>
        <position position="444"/>
    </location>
</feature>
<dbReference type="PANTHER" id="PTHR43806">
    <property type="entry name" value="PEPTIDASE S8"/>
    <property type="match status" value="1"/>
</dbReference>
<reference evidence="13" key="1">
    <citation type="journal article" date="2013" name="Nature">
        <title>Pan genome of the phytoplankton Emiliania underpins its global distribution.</title>
        <authorList>
            <person name="Read B.A."/>
            <person name="Kegel J."/>
            <person name="Klute M.J."/>
            <person name="Kuo A."/>
            <person name="Lefebvre S.C."/>
            <person name="Maumus F."/>
            <person name="Mayer C."/>
            <person name="Miller J."/>
            <person name="Monier A."/>
            <person name="Salamov A."/>
            <person name="Young J."/>
            <person name="Aguilar M."/>
            <person name="Claverie J.M."/>
            <person name="Frickenhaus S."/>
            <person name="Gonzalez K."/>
            <person name="Herman E.K."/>
            <person name="Lin Y.C."/>
            <person name="Napier J."/>
            <person name="Ogata H."/>
            <person name="Sarno A.F."/>
            <person name="Shmutz J."/>
            <person name="Schroeder D."/>
            <person name="de Vargas C."/>
            <person name="Verret F."/>
            <person name="von Dassow P."/>
            <person name="Valentin K."/>
            <person name="Van de Peer Y."/>
            <person name="Wheeler G."/>
            <person name="Dacks J.B."/>
            <person name="Delwiche C.F."/>
            <person name="Dyhrman S.T."/>
            <person name="Glockner G."/>
            <person name="John U."/>
            <person name="Richards T."/>
            <person name="Worden A.Z."/>
            <person name="Zhang X."/>
            <person name="Grigoriev I.V."/>
            <person name="Allen A.E."/>
            <person name="Bidle K."/>
            <person name="Borodovsky M."/>
            <person name="Bowler C."/>
            <person name="Brownlee C."/>
            <person name="Cock J.M."/>
            <person name="Elias M."/>
            <person name="Gladyshev V.N."/>
            <person name="Groth M."/>
            <person name="Guda C."/>
            <person name="Hadaegh A."/>
            <person name="Iglesias-Rodriguez M.D."/>
            <person name="Jenkins J."/>
            <person name="Jones B.M."/>
            <person name="Lawson T."/>
            <person name="Leese F."/>
            <person name="Lindquist E."/>
            <person name="Lobanov A."/>
            <person name="Lomsadze A."/>
            <person name="Malik S.B."/>
            <person name="Marsh M.E."/>
            <person name="Mackinder L."/>
            <person name="Mock T."/>
            <person name="Mueller-Roeber B."/>
            <person name="Pagarete A."/>
            <person name="Parker M."/>
            <person name="Probert I."/>
            <person name="Quesneville H."/>
            <person name="Raines C."/>
            <person name="Rensing S.A."/>
            <person name="Riano-Pachon D.M."/>
            <person name="Richier S."/>
            <person name="Rokitta S."/>
            <person name="Shiraiwa Y."/>
            <person name="Soanes D.M."/>
            <person name="van der Giezen M."/>
            <person name="Wahlund T.M."/>
            <person name="Williams B."/>
            <person name="Wilson W."/>
            <person name="Wolfe G."/>
            <person name="Wurch L.L."/>
        </authorList>
    </citation>
    <scope>NUCLEOTIDE SEQUENCE</scope>
</reference>
<keyword evidence="6 8" id="KW-0720">Serine protease</keyword>
<dbReference type="CDD" id="cd16495">
    <property type="entry name" value="RING_CH-C4HC3_MARCH"/>
    <property type="match status" value="1"/>
</dbReference>
<dbReference type="EnsemblProtists" id="EOD14353">
    <property type="protein sequence ID" value="EOD14353"/>
    <property type="gene ID" value="EMIHUDRAFT_451789"/>
</dbReference>
<dbReference type="HOGENOM" id="CLU_327463_0_0_1"/>
<evidence type="ECO:0000256" key="8">
    <source>
        <dbReference type="PROSITE-ProRule" id="PRU01240"/>
    </source>
</evidence>
<keyword evidence="7" id="KW-0862">Zinc</keyword>
<evidence type="ECO:0000256" key="7">
    <source>
        <dbReference type="ARBA" id="ARBA00022833"/>
    </source>
</evidence>
<dbReference type="InterPro" id="IPR023827">
    <property type="entry name" value="Peptidase_S8_Asp-AS"/>
</dbReference>
<name>A0A0D3ISW8_EMIH1</name>
<dbReference type="InterPro" id="IPR050131">
    <property type="entry name" value="Peptidase_S8_subtilisin-like"/>
</dbReference>
<evidence type="ECO:0000256" key="3">
    <source>
        <dbReference type="ARBA" id="ARBA00022723"/>
    </source>
</evidence>
<dbReference type="InterPro" id="IPR000209">
    <property type="entry name" value="Peptidase_S8/S53_dom"/>
</dbReference>
<evidence type="ECO:0000313" key="12">
    <source>
        <dbReference type="EnsemblProtists" id="EOD14353"/>
    </source>
</evidence>
<feature type="domain" description="RING-CH-type" evidence="11">
    <location>
        <begin position="136"/>
        <end position="203"/>
    </location>
</feature>
<dbReference type="InterPro" id="IPR011016">
    <property type="entry name" value="Znf_RING-CH"/>
</dbReference>
<dbReference type="PROSITE" id="PS00138">
    <property type="entry name" value="SUBTILASE_SER"/>
    <property type="match status" value="1"/>
</dbReference>
<dbReference type="InterPro" id="IPR036852">
    <property type="entry name" value="Peptidase_S8/S53_dom_sf"/>
</dbReference>
<dbReference type="RefSeq" id="XP_005766782.1">
    <property type="nucleotide sequence ID" value="XM_005766725.1"/>
</dbReference>
<keyword evidence="2 8" id="KW-0645">Protease</keyword>
<evidence type="ECO:0000256" key="1">
    <source>
        <dbReference type="ARBA" id="ARBA00011073"/>
    </source>
</evidence>
<dbReference type="GO" id="GO:0006508">
    <property type="term" value="P:proteolysis"/>
    <property type="evidence" value="ECO:0007669"/>
    <property type="project" value="UniProtKB-KW"/>
</dbReference>
<dbReference type="Proteomes" id="UP000013827">
    <property type="component" value="Unassembled WGS sequence"/>
</dbReference>
<feature type="active site" description="Charge relay system" evidence="8">
    <location>
        <position position="494"/>
    </location>
</feature>
<dbReference type="eggNOG" id="KOG1609">
    <property type="taxonomic scope" value="Eukaryota"/>
</dbReference>
<dbReference type="PRINTS" id="PR00723">
    <property type="entry name" value="SUBTILISIN"/>
</dbReference>